<keyword evidence="5" id="KW-0406">Ion transport</keyword>
<dbReference type="GO" id="GO:0045259">
    <property type="term" value="C:proton-transporting ATP synthase complex"/>
    <property type="evidence" value="ECO:0007669"/>
    <property type="project" value="UniProtKB-KW"/>
</dbReference>
<organism evidence="9">
    <name type="scientific">Erythrocystis saccata</name>
    <dbReference type="NCBI Taxonomy" id="2822695"/>
    <lineage>
        <taxon>Eukaryota</taxon>
        <taxon>Rhodophyta</taxon>
        <taxon>Florideophyceae</taxon>
        <taxon>Rhodymeniophycidae</taxon>
        <taxon>Ceramiales</taxon>
        <taxon>Rhodomelaceae</taxon>
        <taxon>Erythrocystis</taxon>
    </lineage>
</organism>
<dbReference type="GO" id="GO:0015078">
    <property type="term" value="F:proton transmembrane transporter activity"/>
    <property type="evidence" value="ECO:0007669"/>
    <property type="project" value="InterPro"/>
</dbReference>
<reference evidence="9" key="1">
    <citation type="submission" date="2021-03" db="EMBL/GenBank/DDBJ databases">
        <title>Transfer of the hemiparasitic marine red alga Erythrocystis saccata (Rhodomelaceae, Rhodophyta) to the tribe Streblocladieae inferred from organellar genome analysis.</title>
        <authorList>
            <person name="Hughey J.R."/>
        </authorList>
    </citation>
    <scope>NUCLEOTIDE SEQUENCE</scope>
</reference>
<dbReference type="EMBL" id="MW810348">
    <property type="protein sequence ID" value="QVQ56636.1"/>
    <property type="molecule type" value="Genomic_DNA"/>
</dbReference>
<evidence type="ECO:0000256" key="7">
    <source>
        <dbReference type="ARBA" id="ARBA00023136"/>
    </source>
</evidence>
<dbReference type="Pfam" id="PF05405">
    <property type="entry name" value="Mt_ATP-synt_B"/>
    <property type="match status" value="1"/>
</dbReference>
<feature type="transmembrane region" description="Helical" evidence="8">
    <location>
        <begin position="25"/>
        <end position="42"/>
    </location>
</feature>
<keyword evidence="2" id="KW-0813">Transport</keyword>
<geneLocation type="mitochondrion" evidence="9"/>
<gene>
    <name evidence="9" type="primary">atp4</name>
</gene>
<feature type="transmembrane region" description="Helical" evidence="8">
    <location>
        <begin position="133"/>
        <end position="155"/>
    </location>
</feature>
<sequence>MNFFSFAIFVIIIISNKFFLFNEEFLILLSFLVFCFVTYTKLNTEVSLKFQNKTLDLEQSFLVSLNLLSAKLLEKKILNNNFLTFKLLFTSLKNYYLNFISHFLINFLNYINYKQKTNFSTKLVVFSVLEKDYFQFIIFLLLKKLNQINLILAYFNSIIKIKKFQTIIKINRLNLIKKI</sequence>
<dbReference type="InterPro" id="IPR008688">
    <property type="entry name" value="ATP_synth_Bsub_B/MI25"/>
</dbReference>
<keyword evidence="4" id="KW-0375">Hydrogen ion transport</keyword>
<evidence type="ECO:0000313" key="9">
    <source>
        <dbReference type="EMBL" id="QVQ56636.1"/>
    </source>
</evidence>
<keyword evidence="6 9" id="KW-0496">Mitochondrion</keyword>
<keyword evidence="7 8" id="KW-0472">Membrane</keyword>
<evidence type="ECO:0000256" key="3">
    <source>
        <dbReference type="ARBA" id="ARBA00022547"/>
    </source>
</evidence>
<keyword evidence="8" id="KW-0812">Transmembrane</keyword>
<proteinExistence type="predicted"/>
<keyword evidence="3" id="KW-0138">CF(0)</keyword>
<evidence type="ECO:0000256" key="1">
    <source>
        <dbReference type="ARBA" id="ARBA00004325"/>
    </source>
</evidence>
<dbReference type="GO" id="GO:0015986">
    <property type="term" value="P:proton motive force-driven ATP synthesis"/>
    <property type="evidence" value="ECO:0007669"/>
    <property type="project" value="InterPro"/>
</dbReference>
<accession>A0A8E6L2U9</accession>
<name>A0A8E6L2U9_9FLOR</name>
<evidence type="ECO:0000256" key="2">
    <source>
        <dbReference type="ARBA" id="ARBA00022448"/>
    </source>
</evidence>
<evidence type="ECO:0000256" key="5">
    <source>
        <dbReference type="ARBA" id="ARBA00023065"/>
    </source>
</evidence>
<evidence type="ECO:0000256" key="8">
    <source>
        <dbReference type="SAM" id="Phobius"/>
    </source>
</evidence>
<keyword evidence="8" id="KW-1133">Transmembrane helix</keyword>
<comment type="subcellular location">
    <subcellularLocation>
        <location evidence="1">Mitochondrion membrane</location>
    </subcellularLocation>
</comment>
<dbReference type="GO" id="GO:0031966">
    <property type="term" value="C:mitochondrial membrane"/>
    <property type="evidence" value="ECO:0007669"/>
    <property type="project" value="UniProtKB-SubCell"/>
</dbReference>
<dbReference type="AlphaFoldDB" id="A0A8E6L2U9"/>
<evidence type="ECO:0000256" key="4">
    <source>
        <dbReference type="ARBA" id="ARBA00022781"/>
    </source>
</evidence>
<feature type="transmembrane region" description="Helical" evidence="8">
    <location>
        <begin position="95"/>
        <end position="113"/>
    </location>
</feature>
<protein>
    <submittedName>
        <fullName evidence="9">ATP synthase F0 subunit b</fullName>
    </submittedName>
</protein>
<evidence type="ECO:0000256" key="6">
    <source>
        <dbReference type="ARBA" id="ARBA00023128"/>
    </source>
</evidence>